<dbReference type="GO" id="GO:0009234">
    <property type="term" value="P:menaquinone biosynthetic process"/>
    <property type="evidence" value="ECO:0007669"/>
    <property type="project" value="UniProtKB-UniRule"/>
</dbReference>
<organism evidence="5 6">
    <name type="scientific">Candidatus Lambdaproteobacteria bacterium RIFOXYD2_FULL_56_26</name>
    <dbReference type="NCBI Taxonomy" id="1817773"/>
    <lineage>
        <taxon>Bacteria</taxon>
        <taxon>Pseudomonadati</taxon>
        <taxon>Pseudomonadota</taxon>
        <taxon>Candidatus Lambdaproteobacteria</taxon>
    </lineage>
</organism>
<dbReference type="PANTHER" id="PTHR37690">
    <property type="entry name" value="CHORISMATE DEHYDRATASE"/>
    <property type="match status" value="1"/>
</dbReference>
<gene>
    <name evidence="4" type="primary">mqnA</name>
    <name evidence="5" type="ORF">A2557_04830</name>
</gene>
<dbReference type="UniPathway" id="UPA00079"/>
<comment type="caution">
    <text evidence="5">The sequence shown here is derived from an EMBL/GenBank/DDBJ whole genome shotgun (WGS) entry which is preliminary data.</text>
</comment>
<name>A0A1F6GUZ0_9PROT</name>
<dbReference type="Gene3D" id="3.40.190.10">
    <property type="entry name" value="Periplasmic binding protein-like II"/>
    <property type="match status" value="2"/>
</dbReference>
<evidence type="ECO:0000256" key="3">
    <source>
        <dbReference type="ARBA" id="ARBA00023239"/>
    </source>
</evidence>
<dbReference type="SUPFAM" id="SSF53850">
    <property type="entry name" value="Periplasmic binding protein-like II"/>
    <property type="match status" value="1"/>
</dbReference>
<sequence length="272" mass="30648">MGAKTMLRLGVLNVLNTLPVYYQLLQDPEPLGYLPVLGKVTELNHKLNQGEIDLSAVSSFEVARNQDLYYILPDLSVGSDGPVRSIYLFSQVPWEELDRQTVLLTAFSLTSVHLVQFLLQGRGVTYLSEPRGPAQAELLIADDAIRRFYEKRDPYVYDLGQLWQEQTGLPFVFALWVVRREVYATNPQGVLDLYGRLLESRNQAPLNLKAMAQGHYQGVFPDPLSCEAYLANLHYELGPRFQAGFLLFQEKMVELGKLTKVSKPVFLPLAGG</sequence>
<dbReference type="InterPro" id="IPR003773">
    <property type="entry name" value="Menaquinone_biosynth"/>
</dbReference>
<keyword evidence="2 4" id="KW-0474">Menaquinone biosynthesis</keyword>
<dbReference type="HAMAP" id="MF_00995">
    <property type="entry name" value="MqnA"/>
    <property type="match status" value="1"/>
</dbReference>
<comment type="function">
    <text evidence="4">Catalyzes the dehydration of chorismate into 3-[(1-carboxyvinyl)oxy]benzoate, a step in the biosynthesis of menaquinone (MK, vitamin K2).</text>
</comment>
<dbReference type="GO" id="GO:0016836">
    <property type="term" value="F:hydro-lyase activity"/>
    <property type="evidence" value="ECO:0007669"/>
    <property type="project" value="UniProtKB-UniRule"/>
</dbReference>
<dbReference type="CDD" id="cd13634">
    <property type="entry name" value="PBP2_Sco4506"/>
    <property type="match status" value="1"/>
</dbReference>
<reference evidence="5 6" key="1">
    <citation type="journal article" date="2016" name="Nat. Commun.">
        <title>Thousands of microbial genomes shed light on interconnected biogeochemical processes in an aquifer system.</title>
        <authorList>
            <person name="Anantharaman K."/>
            <person name="Brown C.T."/>
            <person name="Hug L.A."/>
            <person name="Sharon I."/>
            <person name="Castelle C.J."/>
            <person name="Probst A.J."/>
            <person name="Thomas B.C."/>
            <person name="Singh A."/>
            <person name="Wilkins M.J."/>
            <person name="Karaoz U."/>
            <person name="Brodie E.L."/>
            <person name="Williams K.H."/>
            <person name="Hubbard S.S."/>
            <person name="Banfield J.F."/>
        </authorList>
    </citation>
    <scope>NUCLEOTIDE SEQUENCE [LARGE SCALE GENOMIC DNA]</scope>
</reference>
<protein>
    <recommendedName>
        <fullName evidence="4">Chorismate dehydratase</fullName>
        <ecNumber evidence="4">4.2.1.151</ecNumber>
    </recommendedName>
    <alternativeName>
        <fullName evidence="4">Menaquinone biosynthetic enzyme MqnA</fullName>
    </alternativeName>
</protein>
<dbReference type="PANTHER" id="PTHR37690:SF1">
    <property type="entry name" value="CHORISMATE DEHYDRATASE"/>
    <property type="match status" value="1"/>
</dbReference>
<dbReference type="EC" id="4.2.1.151" evidence="4"/>
<dbReference type="Pfam" id="PF02621">
    <property type="entry name" value="VitK2_biosynth"/>
    <property type="match status" value="1"/>
</dbReference>
<dbReference type="AlphaFoldDB" id="A0A1F6GUZ0"/>
<keyword evidence="3 4" id="KW-0456">Lyase</keyword>
<proteinExistence type="inferred from homology"/>
<evidence type="ECO:0000256" key="4">
    <source>
        <dbReference type="HAMAP-Rule" id="MF_00995"/>
    </source>
</evidence>
<evidence type="ECO:0000313" key="5">
    <source>
        <dbReference type="EMBL" id="OGH01904.1"/>
    </source>
</evidence>
<evidence type="ECO:0000313" key="6">
    <source>
        <dbReference type="Proteomes" id="UP000177583"/>
    </source>
</evidence>
<dbReference type="EMBL" id="MFNF01000027">
    <property type="protein sequence ID" value="OGH01904.1"/>
    <property type="molecule type" value="Genomic_DNA"/>
</dbReference>
<evidence type="ECO:0000256" key="2">
    <source>
        <dbReference type="ARBA" id="ARBA00022428"/>
    </source>
</evidence>
<comment type="catalytic activity">
    <reaction evidence="4">
        <text>chorismate = 3-[(1-carboxyvinyl)-oxy]benzoate + H2O</text>
        <dbReference type="Rhea" id="RHEA:40051"/>
        <dbReference type="ChEBI" id="CHEBI:15377"/>
        <dbReference type="ChEBI" id="CHEBI:29748"/>
        <dbReference type="ChEBI" id="CHEBI:76981"/>
        <dbReference type="EC" id="4.2.1.151"/>
    </reaction>
</comment>
<accession>A0A1F6GUZ0</accession>
<comment type="similarity">
    <text evidence="4">Belongs to the MqnA/MqnD family. MqnA subfamily.</text>
</comment>
<evidence type="ECO:0000256" key="1">
    <source>
        <dbReference type="ARBA" id="ARBA00004863"/>
    </source>
</evidence>
<dbReference type="InterPro" id="IPR030868">
    <property type="entry name" value="MqnA"/>
</dbReference>
<dbReference type="Proteomes" id="UP000177583">
    <property type="component" value="Unassembled WGS sequence"/>
</dbReference>
<comment type="pathway">
    <text evidence="1 4">Quinol/quinone metabolism; menaquinone biosynthesis.</text>
</comment>